<dbReference type="PANTHER" id="PTHR11106">
    <property type="entry name" value="GANGLIOSIDE INDUCED DIFFERENTIATION ASSOCIATED PROTEIN 2-RELATED"/>
    <property type="match status" value="1"/>
</dbReference>
<dbReference type="Gene3D" id="3.40.220.10">
    <property type="entry name" value="Leucine Aminopeptidase, subunit E, domain 1"/>
    <property type="match status" value="1"/>
</dbReference>
<gene>
    <name evidence="2" type="ORF">PUP29_07510</name>
</gene>
<feature type="domain" description="Macro" evidence="1">
    <location>
        <begin position="1"/>
        <end position="158"/>
    </location>
</feature>
<dbReference type="Pfam" id="PF01661">
    <property type="entry name" value="Macro"/>
    <property type="match status" value="1"/>
</dbReference>
<evidence type="ECO:0000259" key="1">
    <source>
        <dbReference type="PROSITE" id="PS51154"/>
    </source>
</evidence>
<protein>
    <submittedName>
        <fullName evidence="2">Macro domain-containing protein</fullName>
    </submittedName>
</protein>
<evidence type="ECO:0000313" key="2">
    <source>
        <dbReference type="EMBL" id="XCC61378.1"/>
    </source>
</evidence>
<dbReference type="InterPro" id="IPR002589">
    <property type="entry name" value="Macro_dom"/>
</dbReference>
<sequence length="158" mass="18403">MTQEERRIFLIDYLKHEDSRLEQLELPAGEEEQKRLLRSLMNVRPARPAPPEFMAVQDAYLLEEREKRGIVFPEALSPVRPGIYLWQGDITRLAADRRLKSIAFCCISTGEFHFPPQKAAETAVRTVLEYLEKNGNGMEVVFNVFQDSDYELYRRLLA</sequence>
<dbReference type="PANTHER" id="PTHR11106:SF27">
    <property type="entry name" value="MACRO DOMAIN-CONTAINING PROTEIN"/>
    <property type="match status" value="1"/>
</dbReference>
<name>A0AAU8A6Y5_9FIRM</name>
<dbReference type="AlphaFoldDB" id="A0AAU8A6Y5"/>
<dbReference type="RefSeq" id="WP_353422879.1">
    <property type="nucleotide sequence ID" value="NZ_CP117826.1"/>
</dbReference>
<proteinExistence type="predicted"/>
<accession>A0AAU8A6Y5</accession>
<dbReference type="PROSITE" id="PS51154">
    <property type="entry name" value="MACRO"/>
    <property type="match status" value="1"/>
</dbReference>
<dbReference type="SUPFAM" id="SSF52949">
    <property type="entry name" value="Macro domain-like"/>
    <property type="match status" value="1"/>
</dbReference>
<dbReference type="InterPro" id="IPR043472">
    <property type="entry name" value="Macro_dom-like"/>
</dbReference>
<dbReference type="EMBL" id="CP117826">
    <property type="protein sequence ID" value="XCC61378.1"/>
    <property type="molecule type" value="Genomic_DNA"/>
</dbReference>
<organism evidence="2">
    <name type="scientific">Christensenella massiliensis</name>
    <dbReference type="NCBI Taxonomy" id="1805714"/>
    <lineage>
        <taxon>Bacteria</taxon>
        <taxon>Bacillati</taxon>
        <taxon>Bacillota</taxon>
        <taxon>Clostridia</taxon>
        <taxon>Christensenellales</taxon>
        <taxon>Christensenellaceae</taxon>
        <taxon>Christensenella</taxon>
    </lineage>
</organism>
<reference evidence="2" key="1">
    <citation type="submission" date="2023-02" db="EMBL/GenBank/DDBJ databases">
        <title>Gut commensal Christensenella minuta modulates host metabolism via a new class of secondary bile acids.</title>
        <authorList>
            <person name="Liu C."/>
        </authorList>
    </citation>
    <scope>NUCLEOTIDE SEQUENCE</scope>
    <source>
        <strain evidence="2">CA70</strain>
    </source>
</reference>